<evidence type="ECO:0000313" key="2">
    <source>
        <dbReference type="Proteomes" id="UP000186817"/>
    </source>
</evidence>
<keyword evidence="2" id="KW-1185">Reference proteome</keyword>
<dbReference type="Proteomes" id="UP000186817">
    <property type="component" value="Unassembled WGS sequence"/>
</dbReference>
<reference evidence="1 2" key="1">
    <citation type="submission" date="2016-02" db="EMBL/GenBank/DDBJ databases">
        <title>Genome analysis of coral dinoflagellate symbionts highlights evolutionary adaptations to a symbiotic lifestyle.</title>
        <authorList>
            <person name="Aranda M."/>
            <person name="Li Y."/>
            <person name="Liew Y.J."/>
            <person name="Baumgarten S."/>
            <person name="Simakov O."/>
            <person name="Wilson M."/>
            <person name="Piel J."/>
            <person name="Ashoor H."/>
            <person name="Bougouffa S."/>
            <person name="Bajic V.B."/>
            <person name="Ryu T."/>
            <person name="Ravasi T."/>
            <person name="Bayer T."/>
            <person name="Micklem G."/>
            <person name="Kim H."/>
            <person name="Bhak J."/>
            <person name="Lajeunesse T.C."/>
            <person name="Voolstra C.R."/>
        </authorList>
    </citation>
    <scope>NUCLEOTIDE SEQUENCE [LARGE SCALE GENOMIC DNA]</scope>
    <source>
        <strain evidence="1 2">CCMP2467</strain>
    </source>
</reference>
<proteinExistence type="predicted"/>
<sequence>MSCRVYSSAAQPGQPVQVTRLQTVRFIRTSILLLSLQAFGRSAGSSQCNTSDVYMDWPFFLFCPEVLLSGEQCEAVCGPGLVASFNVHCQVMWQGGSATSAAMRGRQ</sequence>
<comment type="caution">
    <text evidence="1">The sequence shown here is derived from an EMBL/GenBank/DDBJ whole genome shotgun (WGS) entry which is preliminary data.</text>
</comment>
<accession>A0A1Q9DC98</accession>
<name>A0A1Q9DC98_SYMMI</name>
<organism evidence="1 2">
    <name type="scientific">Symbiodinium microadriaticum</name>
    <name type="common">Dinoflagellate</name>
    <name type="synonym">Zooxanthella microadriatica</name>
    <dbReference type="NCBI Taxonomy" id="2951"/>
    <lineage>
        <taxon>Eukaryota</taxon>
        <taxon>Sar</taxon>
        <taxon>Alveolata</taxon>
        <taxon>Dinophyceae</taxon>
        <taxon>Suessiales</taxon>
        <taxon>Symbiodiniaceae</taxon>
        <taxon>Symbiodinium</taxon>
    </lineage>
</organism>
<dbReference type="EMBL" id="LSRX01000607">
    <property type="protein sequence ID" value="OLP92767.1"/>
    <property type="molecule type" value="Genomic_DNA"/>
</dbReference>
<gene>
    <name evidence="1" type="ORF">AK812_SmicGene25395</name>
</gene>
<dbReference type="AlphaFoldDB" id="A0A1Q9DC98"/>
<evidence type="ECO:0000313" key="1">
    <source>
        <dbReference type="EMBL" id="OLP92767.1"/>
    </source>
</evidence>
<protein>
    <submittedName>
        <fullName evidence="1">Uncharacterized protein</fullName>
    </submittedName>
</protein>